<dbReference type="HAMAP" id="MF_00009">
    <property type="entry name" value="Endoribonucl_YbeY"/>
    <property type="match status" value="1"/>
</dbReference>
<keyword evidence="2 7" id="KW-0540">Nuclease</keyword>
<protein>
    <recommendedName>
        <fullName evidence="7">Endoribonuclease YbeY</fullName>
        <ecNumber evidence="7">3.1.-.-</ecNumber>
    </recommendedName>
</protein>
<organism evidence="8 9">
    <name type="scientific">Pseudophaeobacter arcticus</name>
    <dbReference type="NCBI Taxonomy" id="385492"/>
    <lineage>
        <taxon>Bacteria</taxon>
        <taxon>Pseudomonadati</taxon>
        <taxon>Pseudomonadota</taxon>
        <taxon>Alphaproteobacteria</taxon>
        <taxon>Rhodobacterales</taxon>
        <taxon>Paracoccaceae</taxon>
        <taxon>Pseudophaeobacter</taxon>
    </lineage>
</organism>
<feature type="binding site" evidence="7">
    <location>
        <position position="138"/>
    </location>
    <ligand>
        <name>Zn(2+)</name>
        <dbReference type="ChEBI" id="CHEBI:29105"/>
        <note>catalytic</note>
    </ligand>
</feature>
<sequence length="170" mass="18424">MALEITVEDSRWQQAGLEHHAHQAVDAALGHFDLDPEECEIALLACDDDQIAGLNAEFREKPVATNVLSWPADDLAASEPGGQPLRPEADFTGEIPLGDIAIAYDTCVREANAANKPLSDHLRHLIVHGVLHLLGYDHISDLDATVMEGLEVEILGNMGLDNPYTVDDSL</sequence>
<feature type="binding site" evidence="7">
    <location>
        <position position="128"/>
    </location>
    <ligand>
        <name>Zn(2+)</name>
        <dbReference type="ChEBI" id="CHEBI:29105"/>
        <note>catalytic</note>
    </ligand>
</feature>
<evidence type="ECO:0000256" key="4">
    <source>
        <dbReference type="ARBA" id="ARBA00022759"/>
    </source>
</evidence>
<comment type="subcellular location">
    <subcellularLocation>
        <location evidence="7">Cytoplasm</location>
    </subcellularLocation>
</comment>
<accession>A0ABQ0AM20</accession>
<feature type="binding site" evidence="7">
    <location>
        <position position="132"/>
    </location>
    <ligand>
        <name>Zn(2+)</name>
        <dbReference type="ChEBI" id="CHEBI:29105"/>
        <note>catalytic</note>
    </ligand>
</feature>
<dbReference type="RefSeq" id="WP_353400290.1">
    <property type="nucleotide sequence ID" value="NZ_BAABWU010000008.1"/>
</dbReference>
<evidence type="ECO:0000256" key="7">
    <source>
        <dbReference type="HAMAP-Rule" id="MF_00009"/>
    </source>
</evidence>
<evidence type="ECO:0000313" key="8">
    <source>
        <dbReference type="EMBL" id="GAA6196920.1"/>
    </source>
</evidence>
<dbReference type="InterPro" id="IPR023091">
    <property type="entry name" value="MetalPrtase_cat_dom_sf_prd"/>
</dbReference>
<dbReference type="NCBIfam" id="TIGR00043">
    <property type="entry name" value="rRNA maturation RNase YbeY"/>
    <property type="match status" value="1"/>
</dbReference>
<dbReference type="PANTHER" id="PTHR46986">
    <property type="entry name" value="ENDORIBONUCLEASE YBEY, CHLOROPLASTIC"/>
    <property type="match status" value="1"/>
</dbReference>
<keyword evidence="7" id="KW-0698">rRNA processing</keyword>
<dbReference type="EMBL" id="BAABWU010000008">
    <property type="protein sequence ID" value="GAA6196920.1"/>
    <property type="molecule type" value="Genomic_DNA"/>
</dbReference>
<keyword evidence="3 7" id="KW-0479">Metal-binding</keyword>
<evidence type="ECO:0000256" key="5">
    <source>
        <dbReference type="ARBA" id="ARBA00022801"/>
    </source>
</evidence>
<dbReference type="PANTHER" id="PTHR46986:SF1">
    <property type="entry name" value="ENDORIBONUCLEASE YBEY, CHLOROPLASTIC"/>
    <property type="match status" value="1"/>
</dbReference>
<dbReference type="InterPro" id="IPR002036">
    <property type="entry name" value="YbeY"/>
</dbReference>
<evidence type="ECO:0000256" key="3">
    <source>
        <dbReference type="ARBA" id="ARBA00022723"/>
    </source>
</evidence>
<evidence type="ECO:0000256" key="1">
    <source>
        <dbReference type="ARBA" id="ARBA00010875"/>
    </source>
</evidence>
<comment type="cofactor">
    <cofactor evidence="7">
        <name>Zn(2+)</name>
        <dbReference type="ChEBI" id="CHEBI:29105"/>
    </cofactor>
    <text evidence="7">Binds 1 zinc ion.</text>
</comment>
<dbReference type="Proteomes" id="UP001441944">
    <property type="component" value="Unassembled WGS sequence"/>
</dbReference>
<dbReference type="PROSITE" id="PS01306">
    <property type="entry name" value="UPF0054"/>
    <property type="match status" value="1"/>
</dbReference>
<dbReference type="SUPFAM" id="SSF55486">
    <property type="entry name" value="Metalloproteases ('zincins'), catalytic domain"/>
    <property type="match status" value="1"/>
</dbReference>
<proteinExistence type="inferred from homology"/>
<keyword evidence="6 7" id="KW-0862">Zinc</keyword>
<keyword evidence="5 7" id="KW-0378">Hydrolase</keyword>
<keyword evidence="7" id="KW-0963">Cytoplasm</keyword>
<comment type="caution">
    <text evidence="8">The sequence shown here is derived from an EMBL/GenBank/DDBJ whole genome shotgun (WGS) entry which is preliminary data.</text>
</comment>
<comment type="similarity">
    <text evidence="1 7">Belongs to the endoribonuclease YbeY family.</text>
</comment>
<dbReference type="EC" id="3.1.-.-" evidence="7"/>
<dbReference type="Pfam" id="PF02130">
    <property type="entry name" value="YbeY"/>
    <property type="match status" value="1"/>
</dbReference>
<evidence type="ECO:0000313" key="9">
    <source>
        <dbReference type="Proteomes" id="UP001441944"/>
    </source>
</evidence>
<gene>
    <name evidence="7 8" type="primary">ybeY</name>
    <name evidence="8" type="ORF">NBRC116598_23640</name>
</gene>
<name>A0ABQ0AM20_9RHOB</name>
<dbReference type="InterPro" id="IPR020549">
    <property type="entry name" value="YbeY_CS"/>
</dbReference>
<dbReference type="Gene3D" id="3.40.390.30">
    <property type="entry name" value="Metalloproteases ('zincins'), catalytic domain"/>
    <property type="match status" value="1"/>
</dbReference>
<evidence type="ECO:0000256" key="6">
    <source>
        <dbReference type="ARBA" id="ARBA00022833"/>
    </source>
</evidence>
<keyword evidence="9" id="KW-1185">Reference proteome</keyword>
<evidence type="ECO:0000256" key="2">
    <source>
        <dbReference type="ARBA" id="ARBA00022722"/>
    </source>
</evidence>
<comment type="function">
    <text evidence="7">Single strand-specific metallo-endoribonuclease involved in late-stage 70S ribosome quality control and in maturation of the 3' terminus of the 16S rRNA.</text>
</comment>
<keyword evidence="4 7" id="KW-0255">Endonuclease</keyword>
<reference evidence="8 9" key="1">
    <citation type="submission" date="2024-04" db="EMBL/GenBank/DDBJ databases">
        <title>Draft genome sequence of Pseudophaeobacter arcticus NBRC 116598.</title>
        <authorList>
            <person name="Miyakawa T."/>
            <person name="Kusuya Y."/>
            <person name="Miura T."/>
        </authorList>
    </citation>
    <scope>NUCLEOTIDE SEQUENCE [LARGE SCALE GENOMIC DNA]</scope>
    <source>
        <strain evidence="8 9">SU-CL00105</strain>
    </source>
</reference>
<keyword evidence="7" id="KW-0690">Ribosome biogenesis</keyword>